<feature type="region of interest" description="Disordered" evidence="8">
    <location>
        <begin position="1027"/>
        <end position="1067"/>
    </location>
</feature>
<dbReference type="CDD" id="cd20031">
    <property type="entry name" value="FH_FOXN2-like"/>
    <property type="match status" value="1"/>
</dbReference>
<feature type="region of interest" description="Disordered" evidence="8">
    <location>
        <begin position="531"/>
        <end position="590"/>
    </location>
</feature>
<accession>A0AAU9G410</accession>
<feature type="compositionally biased region" description="Low complexity" evidence="8">
    <location>
        <begin position="618"/>
        <end position="630"/>
    </location>
</feature>
<feature type="compositionally biased region" description="Low complexity" evidence="8">
    <location>
        <begin position="1037"/>
        <end position="1048"/>
    </location>
</feature>
<feature type="region of interest" description="Disordered" evidence="8">
    <location>
        <begin position="1093"/>
        <end position="1120"/>
    </location>
</feature>
<feature type="compositionally biased region" description="Low complexity" evidence="8">
    <location>
        <begin position="290"/>
        <end position="308"/>
    </location>
</feature>
<feature type="compositionally biased region" description="Low complexity" evidence="8">
    <location>
        <begin position="79"/>
        <end position="94"/>
    </location>
</feature>
<feature type="compositionally biased region" description="Low complexity" evidence="8">
    <location>
        <begin position="1093"/>
        <end position="1104"/>
    </location>
</feature>
<feature type="compositionally biased region" description="Polar residues" evidence="8">
    <location>
        <begin position="825"/>
        <end position="836"/>
    </location>
</feature>
<evidence type="ECO:0000256" key="2">
    <source>
        <dbReference type="ARBA" id="ARBA00022473"/>
    </source>
</evidence>
<dbReference type="InterPro" id="IPR018122">
    <property type="entry name" value="TF_fork_head_CS_1"/>
</dbReference>
<feature type="region of interest" description="Disordered" evidence="8">
    <location>
        <begin position="388"/>
        <end position="436"/>
    </location>
</feature>
<feature type="region of interest" description="Disordered" evidence="8">
    <location>
        <begin position="980"/>
        <end position="1015"/>
    </location>
</feature>
<feature type="domain" description="Fork-head" evidence="9">
    <location>
        <begin position="662"/>
        <end position="747"/>
    </location>
</feature>
<evidence type="ECO:0000256" key="3">
    <source>
        <dbReference type="ARBA" id="ARBA00023015"/>
    </source>
</evidence>
<feature type="compositionally biased region" description="Low complexity" evidence="8">
    <location>
        <begin position="340"/>
        <end position="357"/>
    </location>
</feature>
<keyword evidence="3" id="KW-0805">Transcription regulation</keyword>
<evidence type="ECO:0000259" key="9">
    <source>
        <dbReference type="PROSITE" id="PS50039"/>
    </source>
</evidence>
<keyword evidence="2" id="KW-0217">Developmental protein</keyword>
<dbReference type="PROSITE" id="PS00657">
    <property type="entry name" value="FORK_HEAD_1"/>
    <property type="match status" value="1"/>
</dbReference>
<dbReference type="InterPro" id="IPR001766">
    <property type="entry name" value="Fork_head_dom"/>
</dbReference>
<dbReference type="PANTHER" id="PTHR45881:SF7">
    <property type="entry name" value="CHECKPOINT SUPPRESSOR 1-LIKE, ISOFORM A-RELATED"/>
    <property type="match status" value="1"/>
</dbReference>
<feature type="region of interest" description="Disordered" evidence="8">
    <location>
        <begin position="608"/>
        <end position="653"/>
    </location>
</feature>
<feature type="DNA-binding region" description="Fork-head" evidence="7">
    <location>
        <begin position="662"/>
        <end position="747"/>
    </location>
</feature>
<dbReference type="InterPro" id="IPR030456">
    <property type="entry name" value="TF_fork_head_CS_2"/>
</dbReference>
<feature type="compositionally biased region" description="Polar residues" evidence="8">
    <location>
        <begin position="996"/>
        <end position="1011"/>
    </location>
</feature>
<evidence type="ECO:0000256" key="6">
    <source>
        <dbReference type="ARBA" id="ARBA00023242"/>
    </source>
</evidence>
<feature type="region of interest" description="Disordered" evidence="8">
    <location>
        <begin position="290"/>
        <end position="313"/>
    </location>
</feature>
<dbReference type="PANTHER" id="PTHR45881">
    <property type="entry name" value="CHECKPOINT SUPPRESSOR 1-LIKE, ISOFORM A-RELATED"/>
    <property type="match status" value="1"/>
</dbReference>
<feature type="compositionally biased region" description="Low complexity" evidence="8">
    <location>
        <begin position="532"/>
        <end position="550"/>
    </location>
</feature>
<feature type="region of interest" description="Disordered" evidence="8">
    <location>
        <begin position="825"/>
        <end position="848"/>
    </location>
</feature>
<sequence>MSTDNPAQLLTTRDLGQLRGHLQTTAAPASAPSAVHGYRSVIPPPISTSATAAAPAPVAVASTAAPVSTASSIISAAAAQASSSTTSTRNSSSINHGGGNMQATSSKYVVLQPNHNGGFTAYDSSATAVATTPTGGGGAGTGGNIVLLAAEPLEMGSADALAAAAAAAAGADDGELRSLSWLSDSNLIKGIVTSSGATTAASQAKRAAAVALKAPAAVCHVGDLIEELPACSIDMAETGEQQGTPGGVYSTTTVHKGPSGTTTVVEYKATKATTTTATRTSYMPVVVTSSSSSSSNAPAAAQATISPAKQQPQQLYVTSNGTGATTFKTSSPTSMATVSVSSAVPCSQNNNSSNHHNTTTHHPHKKYLREKMNVHVDHSNHVASTVTVVSSPASSNNSSLSSTSTSASASASSMSVNGSSGGSNGAGNSPGPKATSSYTTVYETVKFSGAGTMPWNTSSSNPSSSNSNRQHLPEHSTLIATTGLITASPLTGGYSFVNNLAGSTHVISSTAPTETTLGGGGSIYYTNATPMQQQQQQHQQHLQQQQQQQQRGMHVSVSPPPPPINAAMGNHNGSGLNLRSPNSYSSYENEDSLKEFDMTVNSRMHTSTPQYVVSAPKNTSYSNNANNTSNGAGGGAGAGSAPQKQKHPNNVPYDPLVHTNNKPPYSFSSLIFMAIEGSNEKALPVKEIYAWIVQHFPYFKTAPNGWKNSVRHNLSLNKSFVKVEKAPNMGKGSLWRVEPQQRQNLIQALNRSPFFPNSAVDKISTSLKSPSGQGAAQSSGGYDVLDGVAAGAAAAAAAACGNSTAPVALATPTKSNGLVLANGGASQSAAMPTSPLSSAGGGGASASHARVDPKLFPYLSKAFRKIREDGGPPTRQLLLGDVYDDDVSADYAGNQNHNSSSNGNGSGSGSGTGGRYIYVGNGGAAAAAAAAGPTANGDGINFERLARDCGADSMDDVHAAAAMLFLKHGPKAFTESFQNGAPVITSSPSEDHTYSAGGNSNADSGASTPLMNGNILAGQTPAQMQLQAQANAGGGSDSNCASSDAAYDSSEENHNITPEELADQQRHRDGVDALLSLSRSSIVECGSVATTHYHSNGSSGSSHGSPHKRPSSHSLEEDHEHHLLQQYQPLLSSTPQSVYSNGSGSKMALLSSAAANVALAQQQQQQQQHQIHQMQQQQQQHQMQQQHQQHQHQQHTELFGSVNGSYLAGGQAAMLPQHLTAAMANAAAIAAAAAKNKVKPVRGLRTKIKRKSAWMR</sequence>
<name>A0AAU9G410_DROMD</name>
<dbReference type="GO" id="GO:0000978">
    <property type="term" value="F:RNA polymerase II cis-regulatory region sequence-specific DNA binding"/>
    <property type="evidence" value="ECO:0007669"/>
    <property type="project" value="TreeGrafter"/>
</dbReference>
<evidence type="ECO:0000256" key="5">
    <source>
        <dbReference type="ARBA" id="ARBA00023163"/>
    </source>
</evidence>
<feature type="compositionally biased region" description="Low complexity" evidence="8">
    <location>
        <begin position="1168"/>
        <end position="1188"/>
    </location>
</feature>
<feature type="compositionally biased region" description="Polar residues" evidence="8">
    <location>
        <begin position="571"/>
        <end position="587"/>
    </location>
</feature>
<dbReference type="Proteomes" id="UP001500889">
    <property type="component" value="Chromosome A"/>
</dbReference>
<dbReference type="InterPro" id="IPR036388">
    <property type="entry name" value="WH-like_DNA-bd_sf"/>
</dbReference>
<proteinExistence type="predicted"/>
<dbReference type="GO" id="GO:0005634">
    <property type="term" value="C:nucleus"/>
    <property type="evidence" value="ECO:0007669"/>
    <property type="project" value="UniProtKB-SubCell"/>
</dbReference>
<feature type="region of interest" description="Disordered" evidence="8">
    <location>
        <begin position="889"/>
        <end position="909"/>
    </location>
</feature>
<keyword evidence="11" id="KW-1185">Reference proteome</keyword>
<dbReference type="EMBL" id="AP029266">
    <property type="protein sequence ID" value="BFG02481.1"/>
    <property type="molecule type" value="Genomic_DNA"/>
</dbReference>
<dbReference type="Pfam" id="PF00250">
    <property type="entry name" value="Forkhead"/>
    <property type="match status" value="1"/>
</dbReference>
<feature type="compositionally biased region" description="Low complexity" evidence="8">
    <location>
        <begin position="388"/>
        <end position="418"/>
    </location>
</feature>
<comment type="subcellular location">
    <subcellularLocation>
        <location evidence="1 7">Nucleus</location>
    </subcellularLocation>
</comment>
<feature type="compositionally biased region" description="Low complexity" evidence="8">
    <location>
        <begin position="889"/>
        <end position="903"/>
    </location>
</feature>
<dbReference type="GO" id="GO:0000981">
    <property type="term" value="F:DNA-binding transcription factor activity, RNA polymerase II-specific"/>
    <property type="evidence" value="ECO:0007669"/>
    <property type="project" value="TreeGrafter"/>
</dbReference>
<dbReference type="Gene3D" id="1.10.10.10">
    <property type="entry name" value="Winged helix-like DNA-binding domain superfamily/Winged helix DNA-binding domain"/>
    <property type="match status" value="1"/>
</dbReference>
<gene>
    <name evidence="10" type="ORF">DMAD_01973</name>
</gene>
<evidence type="ECO:0000256" key="7">
    <source>
        <dbReference type="PROSITE-ProRule" id="PRU00089"/>
    </source>
</evidence>
<dbReference type="PRINTS" id="PR00053">
    <property type="entry name" value="FORKHEAD"/>
</dbReference>
<dbReference type="PROSITE" id="PS00658">
    <property type="entry name" value="FORK_HEAD_2"/>
    <property type="match status" value="1"/>
</dbReference>
<evidence type="ECO:0000256" key="4">
    <source>
        <dbReference type="ARBA" id="ARBA00023125"/>
    </source>
</evidence>
<dbReference type="SUPFAM" id="SSF46785">
    <property type="entry name" value="Winged helix' DNA-binding domain"/>
    <property type="match status" value="1"/>
</dbReference>
<dbReference type="InterPro" id="IPR036390">
    <property type="entry name" value="WH_DNA-bd_sf"/>
</dbReference>
<dbReference type="SMART" id="SM00339">
    <property type="entry name" value="FH"/>
    <property type="match status" value="1"/>
</dbReference>
<organism evidence="10 11">
    <name type="scientific">Drosophila madeirensis</name>
    <name type="common">Fruit fly</name>
    <dbReference type="NCBI Taxonomy" id="30013"/>
    <lineage>
        <taxon>Eukaryota</taxon>
        <taxon>Metazoa</taxon>
        <taxon>Ecdysozoa</taxon>
        <taxon>Arthropoda</taxon>
        <taxon>Hexapoda</taxon>
        <taxon>Insecta</taxon>
        <taxon>Pterygota</taxon>
        <taxon>Neoptera</taxon>
        <taxon>Endopterygota</taxon>
        <taxon>Diptera</taxon>
        <taxon>Brachycera</taxon>
        <taxon>Muscomorpha</taxon>
        <taxon>Ephydroidea</taxon>
        <taxon>Drosophilidae</taxon>
        <taxon>Drosophila</taxon>
        <taxon>Sophophora</taxon>
    </lineage>
</organism>
<reference evidence="10 11" key="1">
    <citation type="submission" date="2024-02" db="EMBL/GenBank/DDBJ databases">
        <title>A chromosome-level genome assembly of Drosophila madeirensis, a fruit fly species endemic to Madeira island.</title>
        <authorList>
            <person name="Tomihara K."/>
            <person name="Llopart A."/>
            <person name="Yamamoto D."/>
        </authorList>
    </citation>
    <scope>NUCLEOTIDE SEQUENCE [LARGE SCALE GENOMIC DNA]</scope>
    <source>
        <strain evidence="10 11">RF1</strain>
    </source>
</reference>
<keyword evidence="6 7" id="KW-0539">Nucleus</keyword>
<dbReference type="FunFam" id="1.10.10.10:FF:000538">
    <property type="entry name" value="Checkpoint suppressor homologue"/>
    <property type="match status" value="1"/>
</dbReference>
<feature type="region of interest" description="Disordered" evidence="8">
    <location>
        <begin position="1168"/>
        <end position="1196"/>
    </location>
</feature>
<keyword evidence="5" id="KW-0804">Transcription</keyword>
<dbReference type="PROSITE" id="PS50039">
    <property type="entry name" value="FORK_HEAD_3"/>
    <property type="match status" value="1"/>
</dbReference>
<feature type="region of interest" description="Disordered" evidence="8">
    <location>
        <begin position="79"/>
        <end position="99"/>
    </location>
</feature>
<evidence type="ECO:0000313" key="10">
    <source>
        <dbReference type="EMBL" id="BFG02481.1"/>
    </source>
</evidence>
<evidence type="ECO:0000313" key="11">
    <source>
        <dbReference type="Proteomes" id="UP001500889"/>
    </source>
</evidence>
<protein>
    <submittedName>
        <fullName evidence="10">Mucin-19</fullName>
    </submittedName>
</protein>
<evidence type="ECO:0000256" key="1">
    <source>
        <dbReference type="ARBA" id="ARBA00004123"/>
    </source>
</evidence>
<evidence type="ECO:0000256" key="8">
    <source>
        <dbReference type="SAM" id="MobiDB-lite"/>
    </source>
</evidence>
<keyword evidence="4 7" id="KW-0238">DNA-binding</keyword>
<dbReference type="AlphaFoldDB" id="A0AAU9G410"/>
<feature type="region of interest" description="Disordered" evidence="8">
    <location>
        <begin position="340"/>
        <end position="365"/>
    </location>
</feature>